<evidence type="ECO:0000313" key="2">
    <source>
        <dbReference type="EMBL" id="WFU62712.1"/>
    </source>
</evidence>
<keyword evidence="3" id="KW-1185">Reference proteome</keyword>
<feature type="domain" description="N,N-dimethylformamidase alpha subunit" evidence="1">
    <location>
        <begin position="16"/>
        <end position="117"/>
    </location>
</feature>
<reference evidence="2 3" key="1">
    <citation type="submission" date="2023-04" db="EMBL/GenBank/DDBJ databases">
        <title>Australian commercial rhizobial inoculants.</title>
        <authorList>
            <person name="Kohlmeier M.G."/>
            <person name="O'Hara G.W."/>
            <person name="Colombi E."/>
            <person name="Ramsay J.P."/>
            <person name="Terpolilli J."/>
        </authorList>
    </citation>
    <scope>NUCLEOTIDE SEQUENCE [LARGE SCALE GENOMIC DNA]</scope>
    <source>
        <strain evidence="2 3">CB627</strain>
    </source>
</reference>
<evidence type="ECO:0000313" key="3">
    <source>
        <dbReference type="Proteomes" id="UP001221546"/>
    </source>
</evidence>
<dbReference type="Proteomes" id="UP001221546">
    <property type="component" value="Chromosome"/>
</dbReference>
<gene>
    <name evidence="2" type="ORF">QA636_35585</name>
</gene>
<accession>A0ABY8JFY8</accession>
<dbReference type="Pfam" id="PF26354">
    <property type="entry name" value="DMF_alpha"/>
    <property type="match status" value="1"/>
</dbReference>
<dbReference type="EMBL" id="CP121646">
    <property type="protein sequence ID" value="WFU62712.1"/>
    <property type="molecule type" value="Genomic_DNA"/>
</dbReference>
<dbReference type="InterPro" id="IPR058713">
    <property type="entry name" value="DMF_alpha_dom"/>
</dbReference>
<protein>
    <recommendedName>
        <fullName evidence="1">N,N-dimethylformamidase alpha subunit domain-containing protein</fullName>
    </recommendedName>
</protein>
<proteinExistence type="predicted"/>
<sequence>MPNATKIQDRDELFKQTFEAKQRDFLRTLVTTEVVEEHRLAPCGQHSEPLDRLLLYFNRRPLSERYAILTVEPFKAYRMVALSGQRGVPPKEVDDKIYPSHIDAQHAVFLRNVQELLES</sequence>
<name>A0ABY8JFY8_9BRAD</name>
<organism evidence="2 3">
    <name type="scientific">Bradyrhizobium brasilense</name>
    <dbReference type="NCBI Taxonomy" id="1419277"/>
    <lineage>
        <taxon>Bacteria</taxon>
        <taxon>Pseudomonadati</taxon>
        <taxon>Pseudomonadota</taxon>
        <taxon>Alphaproteobacteria</taxon>
        <taxon>Hyphomicrobiales</taxon>
        <taxon>Nitrobacteraceae</taxon>
        <taxon>Bradyrhizobium</taxon>
    </lineage>
</organism>
<evidence type="ECO:0000259" key="1">
    <source>
        <dbReference type="Pfam" id="PF26354"/>
    </source>
</evidence>
<dbReference type="RefSeq" id="WP_310885369.1">
    <property type="nucleotide sequence ID" value="NZ_CP121646.1"/>
</dbReference>